<dbReference type="GO" id="GO:0007399">
    <property type="term" value="P:nervous system development"/>
    <property type="evidence" value="ECO:0007669"/>
    <property type="project" value="UniProtKB-ARBA"/>
</dbReference>
<dbReference type="Pfam" id="PF00630">
    <property type="entry name" value="Filamin"/>
    <property type="match status" value="23"/>
</dbReference>
<dbReference type="FunFam" id="2.60.40.10:FF:000157">
    <property type="entry name" value="filamin-C isoform X1"/>
    <property type="match status" value="1"/>
</dbReference>
<comment type="similarity">
    <text evidence="2">Belongs to the filamin family.</text>
</comment>
<evidence type="ECO:0000256" key="1">
    <source>
        <dbReference type="ARBA" id="ARBA00004245"/>
    </source>
</evidence>
<feature type="repeat" description="Filamin" evidence="9">
    <location>
        <begin position="1635"/>
        <end position="1730"/>
    </location>
</feature>
<feature type="repeat" description="Filamin" evidence="9">
    <location>
        <begin position="370"/>
        <end position="468"/>
    </location>
</feature>
<feature type="repeat" description="Filamin" evidence="9">
    <location>
        <begin position="580"/>
        <end position="672"/>
    </location>
</feature>
<feature type="repeat" description="Filamin" evidence="9">
    <location>
        <begin position="773"/>
        <end position="875"/>
    </location>
</feature>
<evidence type="ECO:0000256" key="7">
    <source>
        <dbReference type="ARBA" id="ARBA00023203"/>
    </source>
</evidence>
<keyword evidence="4" id="KW-0597">Phosphoprotein</keyword>
<evidence type="ECO:0000256" key="2">
    <source>
        <dbReference type="ARBA" id="ARBA00009238"/>
    </source>
</evidence>
<comment type="subcellular location">
    <subcellularLocation>
        <location evidence="1">Cytoplasm</location>
        <location evidence="1">Cytoskeleton</location>
    </subcellularLocation>
</comment>
<dbReference type="PROSITE" id="PS00019">
    <property type="entry name" value="ACTININ_1"/>
    <property type="match status" value="1"/>
</dbReference>
<evidence type="ECO:0000256" key="4">
    <source>
        <dbReference type="ARBA" id="ARBA00022553"/>
    </source>
</evidence>
<dbReference type="Proteomes" id="UP000005207">
    <property type="component" value="Linkage group LG5"/>
</dbReference>
<dbReference type="PANTHER" id="PTHR38537:SF7">
    <property type="entry name" value="FILAMIN-B"/>
    <property type="match status" value="1"/>
</dbReference>
<evidence type="ECO:0000313" key="12">
    <source>
        <dbReference type="Ensembl" id="ENSONIP00000037020.1"/>
    </source>
</evidence>
<feature type="repeat" description="Filamin" evidence="9">
    <location>
        <begin position="876"/>
        <end position="969"/>
    </location>
</feature>
<feature type="compositionally biased region" description="Basic and acidic residues" evidence="10">
    <location>
        <begin position="14"/>
        <end position="31"/>
    </location>
</feature>
<dbReference type="FunFam" id="2.60.40.10:FF:000092">
    <property type="entry name" value="Filamin-B isoform B"/>
    <property type="match status" value="1"/>
</dbReference>
<feature type="repeat" description="Filamin" evidence="9">
    <location>
        <begin position="1254"/>
        <end position="1349"/>
    </location>
</feature>
<feature type="repeat" description="Filamin" evidence="9">
    <location>
        <begin position="2494"/>
        <end position="2588"/>
    </location>
</feature>
<dbReference type="Gene3D" id="1.10.418.10">
    <property type="entry name" value="Calponin-like domain"/>
    <property type="match status" value="2"/>
</dbReference>
<feature type="repeat" description="Filamin" evidence="9">
    <location>
        <begin position="1960"/>
        <end position="2052"/>
    </location>
</feature>
<evidence type="ECO:0000313" key="13">
    <source>
        <dbReference type="Proteomes" id="UP000005207"/>
    </source>
</evidence>
<protein>
    <submittedName>
        <fullName evidence="12">Filamin B</fullName>
    </submittedName>
</protein>
<dbReference type="FunFam" id="1.10.418.10:FF:000008">
    <property type="entry name" value="Filamin-B isoform C"/>
    <property type="match status" value="1"/>
</dbReference>
<dbReference type="PROSITE" id="PS50194">
    <property type="entry name" value="FILAMIN_REPEAT"/>
    <property type="match status" value="23"/>
</dbReference>
<dbReference type="GeneTree" id="ENSGT00940000156286"/>
<evidence type="ECO:0000256" key="6">
    <source>
        <dbReference type="ARBA" id="ARBA00022843"/>
    </source>
</evidence>
<name>A0A669BR31_ORENI</name>
<dbReference type="SMART" id="SM00033">
    <property type="entry name" value="CH"/>
    <property type="match status" value="2"/>
</dbReference>
<dbReference type="PROSITE" id="PS00020">
    <property type="entry name" value="ACTININ_2"/>
    <property type="match status" value="1"/>
</dbReference>
<feature type="repeat" description="Filamin" evidence="9">
    <location>
        <begin position="970"/>
        <end position="1066"/>
    </location>
</feature>
<feature type="repeat" description="Filamin" evidence="9">
    <location>
        <begin position="1443"/>
        <end position="1538"/>
    </location>
</feature>
<evidence type="ECO:0000256" key="5">
    <source>
        <dbReference type="ARBA" id="ARBA00022737"/>
    </source>
</evidence>
<reference evidence="13" key="1">
    <citation type="submission" date="2012-01" db="EMBL/GenBank/DDBJ databases">
        <title>The Genome Sequence of Oreochromis niloticus (Nile Tilapia).</title>
        <authorList>
            <consortium name="Broad Institute Genome Assembly Team"/>
            <consortium name="Broad Institute Sequencing Platform"/>
            <person name="Di Palma F."/>
            <person name="Johnson J."/>
            <person name="Lander E.S."/>
            <person name="Lindblad-Toh K."/>
        </authorList>
    </citation>
    <scope>NUCLEOTIDE SEQUENCE [LARGE SCALE GENOMIC DNA]</scope>
</reference>
<dbReference type="FunFam" id="2.60.40.10:FF:000042">
    <property type="entry name" value="Filamin-B isoform B"/>
    <property type="match status" value="1"/>
</dbReference>
<feature type="repeat" description="Filamin" evidence="9">
    <location>
        <begin position="1759"/>
        <end position="1810"/>
    </location>
</feature>
<dbReference type="FunFam" id="2.60.40.10:FF:000096">
    <property type="entry name" value="filamin-C isoform X2"/>
    <property type="match status" value="1"/>
</dbReference>
<dbReference type="InterPro" id="IPR017868">
    <property type="entry name" value="Filamin/ABP280_repeat-like"/>
</dbReference>
<dbReference type="FunFam" id="2.60.40.10:FF:000007">
    <property type="entry name" value="Filamin-B isoform C"/>
    <property type="match status" value="2"/>
</dbReference>
<dbReference type="InterPro" id="IPR036872">
    <property type="entry name" value="CH_dom_sf"/>
</dbReference>
<dbReference type="PROSITE" id="PS50021">
    <property type="entry name" value="CH"/>
    <property type="match status" value="2"/>
</dbReference>
<evidence type="ECO:0000256" key="9">
    <source>
        <dbReference type="PROSITE-ProRule" id="PRU00087"/>
    </source>
</evidence>
<feature type="region of interest" description="Disordered" evidence="10">
    <location>
        <begin position="1"/>
        <end position="31"/>
    </location>
</feature>
<dbReference type="InterPro" id="IPR001715">
    <property type="entry name" value="CH_dom"/>
</dbReference>
<reference evidence="12" key="2">
    <citation type="submission" date="2025-08" db="UniProtKB">
        <authorList>
            <consortium name="Ensembl"/>
        </authorList>
    </citation>
    <scope>IDENTIFICATION</scope>
</reference>
<dbReference type="InterPro" id="IPR044801">
    <property type="entry name" value="Filamin"/>
</dbReference>
<feature type="repeat" description="Filamin" evidence="9">
    <location>
        <begin position="2186"/>
        <end position="2278"/>
    </location>
</feature>
<dbReference type="FunFam" id="2.60.40.10:FF:000138">
    <property type="entry name" value="filamin-B isoform X1"/>
    <property type="match status" value="1"/>
</dbReference>
<accession>A0A669BR31</accession>
<feature type="repeat" description="Filamin" evidence="9">
    <location>
        <begin position="1350"/>
        <end position="1442"/>
    </location>
</feature>
<evidence type="ECO:0000256" key="8">
    <source>
        <dbReference type="ARBA" id="ARBA00023212"/>
    </source>
</evidence>
<proteinExistence type="inferred from homology"/>
<evidence type="ECO:0000259" key="11">
    <source>
        <dbReference type="PROSITE" id="PS50021"/>
    </source>
</evidence>
<feature type="domain" description="Calponin-homology (CH)" evidence="11">
    <location>
        <begin position="161"/>
        <end position="264"/>
    </location>
</feature>
<dbReference type="InterPro" id="IPR001589">
    <property type="entry name" value="Actinin_actin-bd_CS"/>
</dbReference>
<keyword evidence="5" id="KW-0677">Repeat</keyword>
<dbReference type="SUPFAM" id="SSF47576">
    <property type="entry name" value="Calponin-homology domain, CH-domain"/>
    <property type="match status" value="1"/>
</dbReference>
<keyword evidence="6" id="KW-0832">Ubl conjugation</keyword>
<dbReference type="GO" id="GO:0005856">
    <property type="term" value="C:cytoskeleton"/>
    <property type="evidence" value="ECO:0007669"/>
    <property type="project" value="UniProtKB-SubCell"/>
</dbReference>
<dbReference type="Gene3D" id="2.60.40.10">
    <property type="entry name" value="Immunoglobulins"/>
    <property type="match status" value="23"/>
</dbReference>
<feature type="repeat" description="Filamin" evidence="9">
    <location>
        <begin position="271"/>
        <end position="368"/>
    </location>
</feature>
<feature type="repeat" description="Filamin" evidence="9">
    <location>
        <begin position="2280"/>
        <end position="2373"/>
    </location>
</feature>
<sequence length="2589" mass="275504">MPLGGGKTSQTSNSDKREEEEMPATEKDLAEDAPWKKIQQNTFTRWINEHLKCVNKRIVDLQLDLGDGLRLIALLEVLSHKKMFRKYHPRPTFRQMKLENVSVALEFLEKENIKLVSIDSKAIVDGNLKLILGLVWTLILHYSISMPVWEGEDEEVTSKSKTPKQRLLGWIQHKVPDLPITNFSQDWRDGKALGALVDSCAPGLCPDWETWDPVRPVENATEAMQLADDWLGIPQVIAPEEIIDPSVDEQSVMTYLSQFPKAKLKPGAPLKPKLNPKKARAYGPGIEPTGNRVLRPAVFTVDTFSAGQGQVTVYLDHPDGTREELKAELNEGKKTYSVTYIPQVMGPHKVTVLFAGQEIPKSPFEVNVDKALGDASKVTVKGPGVEPVGNIANKPTYFDIYTAGAGTGDVTAMIKDPQGRQNTVEVMMEDKGDSVYHCTYRPTQAGPHTITVTFGGVGIPKSPFSVDVGPGDHHLFVCCLFHLAACMPGACRATGRGLRPSGLRVKQVGDIKVDTRSAGSGELKVTVKGPKGVEEPVKQLSSQDGVFSYEYHPSSPGKYTVSITWGGQHIPKSPFEVTVSQEAGPQQIRAWGPGLEGGIVGKPATFVVESIGTDVGVLGFAIEGPSQAKIECEDQNDGSCDVRYWPTEPGEYAVHVTCDEEDIEHSPFMAYIVPDNNTSFPDKVQAYGPGLEKSGCVVNQPAEFTVNAEHAGKGPLNITAQDAEGLPVEVKMRSKGDGLYSCSYTPTSPLKHTVAVSWAGVSIPKSPFRVNVGKGSHPNMVKVFGPGVERSGLKANEPTHFTVDCSGAGDGDVGVGIKCDANMISDKEADVDFDIIPNANDTFTVKYIPPAAGRLTIKVLFTDKEVPQSPFIVKVDPSHDASKVKAEGPGLARTGVESGKPTHFTVLTKGAGKAPLDVTFSSPVKDFDIIDNYDYSQTVKYTPAQQGEMTIVVKFGGDPIAKSPFTVGVAAPLDLSKVTVDNMDGRVEVNQEQQFMVDTKGAGGQGHLVVELLSPSQQAVPCKVEPQPGKADVSLVRYTPTEEGVHAVNVSYDGHPIPGSPFPVEAHLPPDPSKVKAFGPGLKGGLVGNPAEFTIDTKGAGTGGLGLTVEGPTEAKIECSDNGDGTCSVSYLPTEPGDYLVNILFENVHIPGSPFRADIQMPFDPSKVVASGSGLKRAKVGETSVVNVDCSQAGPGELSLEAALDSPPTKTEIVDNKDGTYTVTYIPLTSGMYTLLLKYGGKTVPGFPAKVMADPAVDTSKVKVFGPGVEGQEATTEFTVDARSLTRRGGDHIKAAVKNPSGALMDCVVTDKADGTYSVEYTPFENGVHSVQVLYDDTPVPNSPFRVSVSEGCDPSRVVATGPGLEQGLTDQLNNFNIFTRGAGIGGLGITVEGPSESKMSCTDNKDGSCSVEYVPFTPGNYDINITYGGEHIPGSPFKVPVKDVVDSSKVKVSGPGVVSGVRANIPQSFTVDCRKAGVAPLAVAVTAPKGIAEPVEVTDNGDGTHTVSYTPSVEGPYSVAVKYAEEDVPHSPFKFRVLPTHDASKVRASGPGLTSGVPASFPVEFNIDAKDAGQGQLSVLITDQDGKPKQPTIHDNGDGTYQVSYVPDRAGRYTIVIKYGGDDIPASPYRVRATATGDASKCTVSGSGVGPTVAIGEELGLVVNAKGAGKGKVSCVVVQPDGTEVEAEVLENEDGTFDIFYTAPAPGNYVIYVRFGGENIPRSPFKVTSESYQPDGASVNGSGFRPFDMVIPFAFRKGEITGEVLMPSGKSAQPLITDNLDGTVTVQYSPTEAGLHEMHIKYNGTHIPGKRVHSCDIRELQPAAHRGLSLSGQMIILLLISHLNNLPTVVSSGFAIFYHLTLYLLASVRLSEDNQRRSQVKLGSAADFSLDINETDLSLLSASIRSPSGRDEPCLLKRMANNHIGISFIPREVGEHQVSILKNGRHVANSPITIMVVQSEIGDASRVKAHGDGLVQGTTFNNASFIVDTREAGYGGLALSIEGPSKVDIQTEDMEDGTCRVTYCPTEPGNYIVSIRFAEEHVPGSPFTVRVTGEGRIRESITRRQKAASVASVGSVCDLSLKIPGTQTFGAFVHVNLSPGCVRLVSGLSGLVLAGGARAVRGVWDVTAEVTSPSGASQPAELVATGNDAYCVRFVPTEMGVHSVSVKYRGVHVPGSPFQFTVGPLGEGGAGKVKAGGPGLEGALAGEPAEFTIWTREAGAGGLSVAVEGPSRAEISFDDRKDGSCGISYVAQEPGDYEVSVKFNDQHIPDSPYLVPVVAPVNDARRLSVAGLQESGLKVNHPASFAVRLNGAKGKMDAKVHSPSGALEKCVVTELERDKYAIRFIPRENGVHTIDVKFNGSHIPGSPFQVRVGEPGQTGEPGLVSAYGSGLERGTTGTQSEFIINNTKAGPGSLAVTIEGPSKVKMDCQEVPEGYKVQYTPMAPGNYLISIKYGGPNHITGSPFKAKVTGKMLLLVKVGYKSSLIQIWITLKLGDSDASKVVSRGAGLSKAFVGQKSNFTVDCSKAGKNMLLVGVHGPQVPCEEVLVKHVGNLQYNVSYVLKERGNYILVVKWGEDHIPGSPFHVTVP</sequence>
<dbReference type="InterPro" id="IPR013783">
    <property type="entry name" value="Ig-like_fold"/>
</dbReference>
<keyword evidence="8" id="KW-0206">Cytoskeleton</keyword>
<feature type="repeat" description="Filamin" evidence="9">
    <location>
        <begin position="1160"/>
        <end position="1253"/>
    </location>
</feature>
<dbReference type="FunFam" id="1.10.418.10:FF:000006">
    <property type="entry name" value="Filamin-B isoform A"/>
    <property type="match status" value="1"/>
</dbReference>
<dbReference type="FunFam" id="2.60.40.10:FF:000122">
    <property type="entry name" value="filamin-C isoform X2"/>
    <property type="match status" value="1"/>
</dbReference>
<dbReference type="FunFam" id="2.60.40.10:FF:000001">
    <property type="entry name" value="Filamin-C isoform b"/>
    <property type="match status" value="6"/>
</dbReference>
<dbReference type="FunFam" id="2.60.40.10:FF:000126">
    <property type="entry name" value="filamin-C isoform X1"/>
    <property type="match status" value="1"/>
</dbReference>
<dbReference type="FunFam" id="2.60.40.10:FF:000140">
    <property type="entry name" value="FiLamiN (Actin binding protein) homolog"/>
    <property type="match status" value="1"/>
</dbReference>
<organism evidence="12 13">
    <name type="scientific">Oreochromis niloticus</name>
    <name type="common">Nile tilapia</name>
    <name type="synonym">Tilapia nilotica</name>
    <dbReference type="NCBI Taxonomy" id="8128"/>
    <lineage>
        <taxon>Eukaryota</taxon>
        <taxon>Metazoa</taxon>
        <taxon>Chordata</taxon>
        <taxon>Craniata</taxon>
        <taxon>Vertebrata</taxon>
        <taxon>Euteleostomi</taxon>
        <taxon>Actinopterygii</taxon>
        <taxon>Neopterygii</taxon>
        <taxon>Teleostei</taxon>
        <taxon>Neoteleostei</taxon>
        <taxon>Acanthomorphata</taxon>
        <taxon>Ovalentaria</taxon>
        <taxon>Cichlomorphae</taxon>
        <taxon>Cichliformes</taxon>
        <taxon>Cichlidae</taxon>
        <taxon>African cichlids</taxon>
        <taxon>Pseudocrenilabrinae</taxon>
        <taxon>Oreochromini</taxon>
        <taxon>Oreochromis</taxon>
    </lineage>
</organism>
<dbReference type="InterPro" id="IPR001298">
    <property type="entry name" value="Filamin/ABP280_rpt"/>
</dbReference>
<feature type="repeat" description="Filamin" evidence="9">
    <location>
        <begin position="1539"/>
        <end position="1634"/>
    </location>
</feature>
<dbReference type="Pfam" id="PF00307">
    <property type="entry name" value="CH"/>
    <property type="match status" value="2"/>
</dbReference>
<feature type="repeat" description="Filamin" evidence="9">
    <location>
        <begin position="2123"/>
        <end position="2183"/>
    </location>
</feature>
<keyword evidence="3" id="KW-0963">Cytoplasm</keyword>
<dbReference type="GO" id="GO:0030036">
    <property type="term" value="P:actin cytoskeleton organization"/>
    <property type="evidence" value="ECO:0007669"/>
    <property type="project" value="InterPro"/>
</dbReference>
<feature type="domain" description="Calponin-homology (CH)" evidence="11">
    <location>
        <begin position="37"/>
        <end position="143"/>
    </location>
</feature>
<reference evidence="12" key="3">
    <citation type="submission" date="2025-09" db="UniProtKB">
        <authorList>
            <consortium name="Ensembl"/>
        </authorList>
    </citation>
    <scope>IDENTIFICATION</scope>
</reference>
<feature type="repeat" description="Filamin" evidence="9">
    <location>
        <begin position="483"/>
        <end position="579"/>
    </location>
</feature>
<feature type="region of interest" description="Disordered" evidence="10">
    <location>
        <begin position="267"/>
        <end position="286"/>
    </location>
</feature>
<feature type="repeat" description="Filamin" evidence="9">
    <location>
        <begin position="676"/>
        <end position="772"/>
    </location>
</feature>
<dbReference type="SMART" id="SM00557">
    <property type="entry name" value="IG_FLMN"/>
    <property type="match status" value="23"/>
</dbReference>
<evidence type="ECO:0000256" key="3">
    <source>
        <dbReference type="ARBA" id="ARBA00022490"/>
    </source>
</evidence>
<dbReference type="Ensembl" id="ENSONIT00000039663.1">
    <property type="protein sequence ID" value="ENSONIP00000037020.1"/>
    <property type="gene ID" value="ENSONIG00000004352.2"/>
</dbReference>
<dbReference type="SUPFAM" id="SSF81296">
    <property type="entry name" value="E set domains"/>
    <property type="match status" value="23"/>
</dbReference>
<feature type="repeat" description="Filamin" evidence="9">
    <location>
        <begin position="2377"/>
        <end position="2469"/>
    </location>
</feature>
<keyword evidence="7" id="KW-0009">Actin-binding</keyword>
<feature type="repeat" description="Filamin" evidence="9">
    <location>
        <begin position="1067"/>
        <end position="1159"/>
    </location>
</feature>
<gene>
    <name evidence="12" type="primary">FLNB</name>
    <name evidence="12" type="synonym">flnbl</name>
</gene>
<evidence type="ECO:0000256" key="10">
    <source>
        <dbReference type="SAM" id="MobiDB-lite"/>
    </source>
</evidence>
<dbReference type="GO" id="GO:0051015">
    <property type="term" value="F:actin filament binding"/>
    <property type="evidence" value="ECO:0007669"/>
    <property type="project" value="InterPro"/>
</dbReference>
<feature type="repeat" description="Filamin" evidence="9">
    <location>
        <begin position="1869"/>
        <end position="1957"/>
    </location>
</feature>
<dbReference type="FunFam" id="2.60.40.10:FF:000102">
    <property type="entry name" value="filamin-B isoform X2"/>
    <property type="match status" value="1"/>
</dbReference>
<dbReference type="PANTHER" id="PTHR38537">
    <property type="entry name" value="JITTERBUG, ISOFORM N"/>
    <property type="match status" value="1"/>
</dbReference>
<dbReference type="InterPro" id="IPR014756">
    <property type="entry name" value="Ig_E-set"/>
</dbReference>
<dbReference type="FunFam" id="2.60.40.10:FF:000079">
    <property type="entry name" value="Filamin-B isoform C"/>
    <property type="match status" value="1"/>
</dbReference>
<keyword evidence="13" id="KW-1185">Reference proteome</keyword>